<feature type="domain" description="Glycosyl transferase CAP10" evidence="13">
    <location>
        <begin position="236"/>
        <end position="420"/>
    </location>
</feature>
<comment type="pathway">
    <text evidence="1">Protein modification; protein glycosylation.</text>
</comment>
<evidence type="ECO:0000256" key="8">
    <source>
        <dbReference type="ARBA" id="ARBA00047553"/>
    </source>
</evidence>
<comment type="similarity">
    <text evidence="2">Belongs to the KDELC family.</text>
</comment>
<comment type="catalytic activity">
    <reaction evidence="8">
        <text>L-seryl-[EGF-like domain protein] + UDP-alpha-D-xylose = 3-O-(beta-D-xylosyl)-L-seryl-[EGF-like domain protein] + UDP + H(+)</text>
        <dbReference type="Rhea" id="RHEA:62016"/>
        <dbReference type="Rhea" id="RHEA-COMP:16010"/>
        <dbReference type="Rhea" id="RHEA-COMP:16011"/>
        <dbReference type="ChEBI" id="CHEBI:15378"/>
        <dbReference type="ChEBI" id="CHEBI:29999"/>
        <dbReference type="ChEBI" id="CHEBI:57632"/>
        <dbReference type="ChEBI" id="CHEBI:58223"/>
        <dbReference type="ChEBI" id="CHEBI:132085"/>
    </reaction>
</comment>
<dbReference type="InterPro" id="IPR001298">
    <property type="entry name" value="Filamin/ABP280_rpt"/>
</dbReference>
<accession>A0A8S3T253</accession>
<comment type="caution">
    <text evidence="14">The sequence shown here is derived from an EMBL/GenBank/DDBJ whole genome shotgun (WGS) entry which is preliminary data.</text>
</comment>
<keyword evidence="7" id="KW-0325">Glycoprotein</keyword>
<dbReference type="InterPro" id="IPR017868">
    <property type="entry name" value="Filamin/ABP280_repeat-like"/>
</dbReference>
<evidence type="ECO:0000259" key="13">
    <source>
        <dbReference type="SMART" id="SM00672"/>
    </source>
</evidence>
<keyword evidence="4" id="KW-0808">Transferase</keyword>
<keyword evidence="3" id="KW-0328">Glycosyltransferase</keyword>
<dbReference type="InterPro" id="IPR051091">
    <property type="entry name" value="O-Glucosyltr/Glycosyltrsf_90"/>
</dbReference>
<dbReference type="PROSITE" id="PS50194">
    <property type="entry name" value="FILAMIN_REPEAT"/>
    <property type="match status" value="1"/>
</dbReference>
<feature type="chain" id="PRO_5036274060" evidence="12">
    <location>
        <begin position="28"/>
        <end position="458"/>
    </location>
</feature>
<dbReference type="GO" id="GO:0012505">
    <property type="term" value="C:endomembrane system"/>
    <property type="evidence" value="ECO:0007669"/>
    <property type="project" value="TreeGrafter"/>
</dbReference>
<comment type="catalytic activity">
    <reaction evidence="9">
        <text>L-seryl-[EGF-like domain protein] + UDP-alpha-D-glucose = 3-O-(beta-D-glucosyl)-L-seryl-[EGF-like domain protein] + UDP + H(+)</text>
        <dbReference type="Rhea" id="RHEA:58116"/>
        <dbReference type="Rhea" id="RHEA-COMP:14610"/>
        <dbReference type="Rhea" id="RHEA-COMP:16010"/>
        <dbReference type="ChEBI" id="CHEBI:15378"/>
        <dbReference type="ChEBI" id="CHEBI:29999"/>
        <dbReference type="ChEBI" id="CHEBI:58223"/>
        <dbReference type="ChEBI" id="CHEBI:58885"/>
        <dbReference type="ChEBI" id="CHEBI:140576"/>
    </reaction>
</comment>
<dbReference type="EMBL" id="CAJPWZ010001975">
    <property type="protein sequence ID" value="CAG2227798.1"/>
    <property type="molecule type" value="Genomic_DNA"/>
</dbReference>
<reference evidence="14" key="1">
    <citation type="submission" date="2021-03" db="EMBL/GenBank/DDBJ databases">
        <authorList>
            <person name="Bekaert M."/>
        </authorList>
    </citation>
    <scope>NUCLEOTIDE SEQUENCE</scope>
</reference>
<keyword evidence="15" id="KW-1185">Reference proteome</keyword>
<dbReference type="PANTHER" id="PTHR12203">
    <property type="entry name" value="KDEL LYS-ASP-GLU-LEU CONTAINING - RELATED"/>
    <property type="match status" value="1"/>
</dbReference>
<evidence type="ECO:0000256" key="7">
    <source>
        <dbReference type="ARBA" id="ARBA00023180"/>
    </source>
</evidence>
<dbReference type="Pfam" id="PF05686">
    <property type="entry name" value="Glyco_transf_90"/>
    <property type="match status" value="1"/>
</dbReference>
<feature type="region of interest" description="Disordered" evidence="11">
    <location>
        <begin position="433"/>
        <end position="458"/>
    </location>
</feature>
<dbReference type="FunFam" id="2.60.40.10:FF:000419">
    <property type="entry name" value="KDEL (Lys-Asp-Glu-Leu) containing 1"/>
    <property type="match status" value="1"/>
</dbReference>
<dbReference type="Pfam" id="PF00630">
    <property type="entry name" value="Filamin"/>
    <property type="match status" value="1"/>
</dbReference>
<sequence length="458" mass="53703">MTKFELIHYLLSILIWLIHFDYHFVNASSAFEQNVDTKKTFIYGPGLDKKITLPVRYFYIQPVDINNLNITRSLGDKAFDVTVTQANGNRARVWVQLLDPQDGSYIVRYRLYESYSDIIINVQYKEQNVAKSPYKLSGMVYHEKCNCPVNRIDKWFEVMGCPETYHQIDEDLSIFDNVDLEKVAAEAVSRFSNRGMHSLSHYRIINNKIYRKTYGEHVGFKMFSDSVLLSLTRKVMLPDVEFFVNLGDWPLEKKDKKDNPLPIFSWCGSDLTRDIVMPTYDITEATIEMMSRVSLDVFSVQGNTGPQWENKTSKAFWRGRDSRQERLDLVELSRERPELIDAALTHMFFFPKDPEKYGELVKTISFFEFFKIKWAESHEEEVLKIVSNARSFVRENLLPKDIYCYHAKVFNKFSKLLKYKPKLPNSSWELVEQPTDNDAKCDCKRSTKSKTKEKKDEL</sequence>
<organism evidence="14 15">
    <name type="scientific">Mytilus edulis</name>
    <name type="common">Blue mussel</name>
    <dbReference type="NCBI Taxonomy" id="6550"/>
    <lineage>
        <taxon>Eukaryota</taxon>
        <taxon>Metazoa</taxon>
        <taxon>Spiralia</taxon>
        <taxon>Lophotrochozoa</taxon>
        <taxon>Mollusca</taxon>
        <taxon>Bivalvia</taxon>
        <taxon>Autobranchia</taxon>
        <taxon>Pteriomorphia</taxon>
        <taxon>Mytilida</taxon>
        <taxon>Mytiloidea</taxon>
        <taxon>Mytilidae</taxon>
        <taxon>Mytilinae</taxon>
        <taxon>Mytilus</taxon>
    </lineage>
</organism>
<evidence type="ECO:0000313" key="14">
    <source>
        <dbReference type="EMBL" id="CAG2227799.1"/>
    </source>
</evidence>
<evidence type="ECO:0000256" key="3">
    <source>
        <dbReference type="ARBA" id="ARBA00022676"/>
    </source>
</evidence>
<dbReference type="InterPro" id="IPR014756">
    <property type="entry name" value="Ig_E-set"/>
</dbReference>
<dbReference type="GO" id="GO:0046527">
    <property type="term" value="F:glucosyltransferase activity"/>
    <property type="evidence" value="ECO:0007669"/>
    <property type="project" value="TreeGrafter"/>
</dbReference>
<dbReference type="OrthoDB" id="541052at2759"/>
<evidence type="ECO:0000256" key="5">
    <source>
        <dbReference type="ARBA" id="ARBA00022729"/>
    </source>
</evidence>
<feature type="repeat" description="Filamin" evidence="10">
    <location>
        <begin position="32"/>
        <end position="138"/>
    </location>
</feature>
<keyword evidence="6" id="KW-0256">Endoplasmic reticulum</keyword>
<dbReference type="AlphaFoldDB" id="A0A8S3T253"/>
<dbReference type="SMART" id="SM00557">
    <property type="entry name" value="IG_FLMN"/>
    <property type="match status" value="1"/>
</dbReference>
<dbReference type="PANTHER" id="PTHR12203:SF122">
    <property type="entry name" value="GLYCOSYL TRANSFERASE CAP10 DOMAIN-CONTAINING PROTEIN"/>
    <property type="match status" value="1"/>
</dbReference>
<dbReference type="Proteomes" id="UP000683360">
    <property type="component" value="Unassembled WGS sequence"/>
</dbReference>
<evidence type="ECO:0000256" key="12">
    <source>
        <dbReference type="SAM" id="SignalP"/>
    </source>
</evidence>
<protein>
    <submittedName>
        <fullName evidence="14">Protein O-glucosyltransferase 3,Protein O-glucosyltransferase 2</fullName>
    </submittedName>
</protein>
<proteinExistence type="inferred from homology"/>
<evidence type="ECO:0000256" key="10">
    <source>
        <dbReference type="PROSITE-ProRule" id="PRU00087"/>
    </source>
</evidence>
<dbReference type="SUPFAM" id="SSF81296">
    <property type="entry name" value="E set domains"/>
    <property type="match status" value="1"/>
</dbReference>
<evidence type="ECO:0000256" key="11">
    <source>
        <dbReference type="SAM" id="MobiDB-lite"/>
    </source>
</evidence>
<name>A0A8S3T253_MYTED</name>
<feature type="signal peptide" evidence="12">
    <location>
        <begin position="1"/>
        <end position="27"/>
    </location>
</feature>
<evidence type="ECO:0000256" key="9">
    <source>
        <dbReference type="ARBA" id="ARBA00049246"/>
    </source>
</evidence>
<evidence type="ECO:0000256" key="6">
    <source>
        <dbReference type="ARBA" id="ARBA00022824"/>
    </source>
</evidence>
<evidence type="ECO:0000313" key="15">
    <source>
        <dbReference type="Proteomes" id="UP000683360"/>
    </source>
</evidence>
<evidence type="ECO:0000256" key="4">
    <source>
        <dbReference type="ARBA" id="ARBA00022679"/>
    </source>
</evidence>
<dbReference type="InterPro" id="IPR006598">
    <property type="entry name" value="CAP10"/>
</dbReference>
<evidence type="ECO:0000256" key="1">
    <source>
        <dbReference type="ARBA" id="ARBA00004922"/>
    </source>
</evidence>
<dbReference type="SMART" id="SM00672">
    <property type="entry name" value="CAP10"/>
    <property type="match status" value="1"/>
</dbReference>
<dbReference type="Gene3D" id="2.60.40.10">
    <property type="entry name" value="Immunoglobulins"/>
    <property type="match status" value="1"/>
</dbReference>
<dbReference type="InterPro" id="IPR013783">
    <property type="entry name" value="Ig-like_fold"/>
</dbReference>
<gene>
    <name evidence="14" type="ORF">MEDL_40785</name>
</gene>
<keyword evidence="5 12" id="KW-0732">Signal</keyword>
<dbReference type="EMBL" id="CAJPWZ010001975">
    <property type="protein sequence ID" value="CAG2227799.1"/>
    <property type="molecule type" value="Genomic_DNA"/>
</dbReference>
<evidence type="ECO:0000256" key="2">
    <source>
        <dbReference type="ARBA" id="ARBA00006063"/>
    </source>
</evidence>